<keyword evidence="1" id="KW-0472">Membrane</keyword>
<dbReference type="CTD" id="4541"/>
<proteinExistence type="predicted"/>
<sequence>MIWQIYFWLFSSSTLILILSLMLFLFFCSNFMYLFSKNQWCTILFVIFLIGGLMVSFFYMVSIDPNNFKIFKLGWFFFWGFILFYFVTNFNLNFFFQVFMKGKMNCIQKNWKKSQINYLMFIMFILLYLIIVMIFVNKKLKFCKKKIKEG</sequence>
<keyword evidence="1" id="KW-0812">Transmembrane</keyword>
<reference evidence="2" key="1">
    <citation type="journal article" date="2014" name="BMC Genomics">
        <title>Evolution of multipartite mitochondrial genomes in the booklice of the genus Liposcelis (Psocoptera).</title>
        <authorList>
            <person name="Chen S.C."/>
            <person name="Wei D.D."/>
            <person name="Shao R."/>
            <person name="Shi J.X."/>
            <person name="Dou W."/>
            <person name="Wang J.J."/>
        </authorList>
    </citation>
    <scope>NUCLEOTIDE SEQUENCE</scope>
</reference>
<feature type="transmembrane region" description="Helical" evidence="1">
    <location>
        <begin position="116"/>
        <end position="136"/>
    </location>
</feature>
<organism evidence="2">
    <name type="scientific">Liposcelis entomophila</name>
    <dbReference type="NCBI Taxonomy" id="550478"/>
    <lineage>
        <taxon>Eukaryota</taxon>
        <taxon>Metazoa</taxon>
        <taxon>Ecdysozoa</taxon>
        <taxon>Arthropoda</taxon>
        <taxon>Hexapoda</taxon>
        <taxon>Insecta</taxon>
        <taxon>Pterygota</taxon>
        <taxon>Neoptera</taxon>
        <taxon>Paraneoptera</taxon>
        <taxon>Psocodea</taxon>
        <taxon>Troctomorpha</taxon>
        <taxon>Liposcelidetae</taxon>
        <taxon>Liposcelididae</taxon>
        <taxon>Liposcelis</taxon>
    </lineage>
</organism>
<protein>
    <submittedName>
        <fullName evidence="2">NADH dehydrogenase subunit 6</fullName>
    </submittedName>
</protein>
<dbReference type="RefSeq" id="YP_009104520.1">
    <property type="nucleotide sequence ID" value="NC_025503.1"/>
</dbReference>
<name>A0A096X717_9NEOP</name>
<keyword evidence="2" id="KW-0496">Mitochondrion</keyword>
<dbReference type="AlphaFoldDB" id="A0A096X717"/>
<gene>
    <name evidence="2" type="primary">ND6</name>
</gene>
<dbReference type="EMBL" id="KF649223">
    <property type="protein sequence ID" value="AHA47074.1"/>
    <property type="molecule type" value="Genomic_DNA"/>
</dbReference>
<feature type="transmembrane region" description="Helical" evidence="1">
    <location>
        <begin position="73"/>
        <end position="96"/>
    </location>
</feature>
<dbReference type="GeneID" id="22158029"/>
<feature type="transmembrane region" description="Helical" evidence="1">
    <location>
        <begin position="40"/>
        <end position="61"/>
    </location>
</feature>
<evidence type="ECO:0000313" key="2">
    <source>
        <dbReference type="EMBL" id="AHA47074.1"/>
    </source>
</evidence>
<evidence type="ECO:0000256" key="1">
    <source>
        <dbReference type="SAM" id="Phobius"/>
    </source>
</evidence>
<geneLocation type="mitochondrion" evidence="2"/>
<accession>A0A096X717</accession>
<feature type="transmembrane region" description="Helical" evidence="1">
    <location>
        <begin position="6"/>
        <end position="28"/>
    </location>
</feature>
<keyword evidence="1" id="KW-1133">Transmembrane helix</keyword>